<dbReference type="InterPro" id="IPR011527">
    <property type="entry name" value="ABC1_TM_dom"/>
</dbReference>
<dbReference type="GO" id="GO:0140359">
    <property type="term" value="F:ABC-type transporter activity"/>
    <property type="evidence" value="ECO:0007669"/>
    <property type="project" value="InterPro"/>
</dbReference>
<comment type="subcellular location">
    <subcellularLocation>
        <location evidence="1">Membrane</location>
        <topology evidence="1">Multi-pass membrane protein</topology>
    </subcellularLocation>
</comment>
<dbReference type="PANTHER" id="PTHR24222">
    <property type="entry name" value="ABC TRANSPORTER B FAMILY"/>
    <property type="match status" value="1"/>
</dbReference>
<evidence type="ECO:0000256" key="1">
    <source>
        <dbReference type="ARBA" id="ARBA00004141"/>
    </source>
</evidence>
<keyword evidence="6 7" id="KW-0472">Membrane</keyword>
<dbReference type="PROSITE" id="PS00211">
    <property type="entry name" value="ABC_TRANSPORTER_1"/>
    <property type="match status" value="1"/>
</dbReference>
<dbReference type="Pfam" id="PF00005">
    <property type="entry name" value="ABC_tran"/>
    <property type="match status" value="1"/>
</dbReference>
<keyword evidence="2 7" id="KW-0812">Transmembrane</keyword>
<dbReference type="GO" id="GO:0016887">
    <property type="term" value="F:ATP hydrolysis activity"/>
    <property type="evidence" value="ECO:0007669"/>
    <property type="project" value="InterPro"/>
</dbReference>
<dbReference type="PROSITE" id="PS50929">
    <property type="entry name" value="ABC_TM1F"/>
    <property type="match status" value="1"/>
</dbReference>
<evidence type="ECO:0008006" key="12">
    <source>
        <dbReference type="Google" id="ProtNLM"/>
    </source>
</evidence>
<evidence type="ECO:0000259" key="9">
    <source>
        <dbReference type="PROSITE" id="PS50929"/>
    </source>
</evidence>
<dbReference type="SUPFAM" id="SSF90123">
    <property type="entry name" value="ABC transporter transmembrane region"/>
    <property type="match status" value="1"/>
</dbReference>
<evidence type="ECO:0000256" key="4">
    <source>
        <dbReference type="ARBA" id="ARBA00022840"/>
    </source>
</evidence>
<evidence type="ECO:0000256" key="7">
    <source>
        <dbReference type="SAM" id="Phobius"/>
    </source>
</evidence>
<feature type="transmembrane region" description="Helical" evidence="7">
    <location>
        <begin position="43"/>
        <end position="71"/>
    </location>
</feature>
<evidence type="ECO:0000256" key="3">
    <source>
        <dbReference type="ARBA" id="ARBA00022741"/>
    </source>
</evidence>
<feature type="domain" description="ABC transmembrane type-1" evidence="9">
    <location>
        <begin position="6"/>
        <end position="285"/>
    </location>
</feature>
<dbReference type="Gene3D" id="3.40.50.300">
    <property type="entry name" value="P-loop containing nucleotide triphosphate hydrolases"/>
    <property type="match status" value="1"/>
</dbReference>
<dbReference type="InterPro" id="IPR017871">
    <property type="entry name" value="ABC_transporter-like_CS"/>
</dbReference>
<keyword evidence="5 7" id="KW-1133">Transmembrane helix</keyword>
<protein>
    <recommendedName>
        <fullName evidence="12">ABC transporter B family member 26, chloroplastic</fullName>
    </recommendedName>
</protein>
<evidence type="ECO:0000256" key="6">
    <source>
        <dbReference type="ARBA" id="ARBA00023136"/>
    </source>
</evidence>
<dbReference type="SUPFAM" id="SSF52540">
    <property type="entry name" value="P-loop containing nucleoside triphosphate hydrolases"/>
    <property type="match status" value="1"/>
</dbReference>
<dbReference type="Proteomes" id="UP000639772">
    <property type="component" value="Chromosome 1"/>
</dbReference>
<dbReference type="InterPro" id="IPR039421">
    <property type="entry name" value="Type_1_exporter"/>
</dbReference>
<dbReference type="GO" id="GO:0016020">
    <property type="term" value="C:membrane"/>
    <property type="evidence" value="ECO:0007669"/>
    <property type="project" value="UniProtKB-SubCell"/>
</dbReference>
<dbReference type="AlphaFoldDB" id="A0A835S102"/>
<reference evidence="10 11" key="1">
    <citation type="journal article" date="2020" name="Nat. Food">
        <title>A phased Vanilla planifolia genome enables genetic improvement of flavour and production.</title>
        <authorList>
            <person name="Hasing T."/>
            <person name="Tang H."/>
            <person name="Brym M."/>
            <person name="Khazi F."/>
            <person name="Huang T."/>
            <person name="Chambers A.H."/>
        </authorList>
    </citation>
    <scope>NUCLEOTIDE SEQUENCE [LARGE SCALE GENOMIC DNA]</scope>
    <source>
        <tissue evidence="10">Leaf</tissue>
    </source>
</reference>
<evidence type="ECO:0000313" key="11">
    <source>
        <dbReference type="Proteomes" id="UP000639772"/>
    </source>
</evidence>
<dbReference type="CDD" id="cd18572">
    <property type="entry name" value="ABC_6TM_TAP"/>
    <property type="match status" value="1"/>
</dbReference>
<dbReference type="PROSITE" id="PS50893">
    <property type="entry name" value="ABC_TRANSPORTER_2"/>
    <property type="match status" value="1"/>
</dbReference>
<keyword evidence="4" id="KW-0067">ATP-binding</keyword>
<dbReference type="GO" id="GO:0009941">
    <property type="term" value="C:chloroplast envelope"/>
    <property type="evidence" value="ECO:0007669"/>
    <property type="project" value="TreeGrafter"/>
</dbReference>
<proteinExistence type="predicted"/>
<feature type="domain" description="ABC transporter" evidence="8">
    <location>
        <begin position="347"/>
        <end position="555"/>
    </location>
</feature>
<evidence type="ECO:0000259" key="8">
    <source>
        <dbReference type="PROSITE" id="PS50893"/>
    </source>
</evidence>
<dbReference type="Gene3D" id="1.20.1560.10">
    <property type="entry name" value="ABC transporter type 1, transmembrane domain"/>
    <property type="match status" value="1"/>
</dbReference>
<dbReference type="InterPro" id="IPR003439">
    <property type="entry name" value="ABC_transporter-like_ATP-bd"/>
</dbReference>
<comment type="caution">
    <text evidence="10">The sequence shown here is derived from an EMBL/GenBank/DDBJ whole genome shotgun (WGS) entry which is preliminary data.</text>
</comment>
<keyword evidence="3" id="KW-0547">Nucleotide-binding</keyword>
<evidence type="ECO:0000256" key="5">
    <source>
        <dbReference type="ARBA" id="ARBA00022989"/>
    </source>
</evidence>
<dbReference type="InterPro" id="IPR003593">
    <property type="entry name" value="AAA+_ATPase"/>
</dbReference>
<evidence type="ECO:0000313" key="10">
    <source>
        <dbReference type="EMBL" id="KAG0502235.1"/>
    </source>
</evidence>
<name>A0A835S102_VANPL</name>
<evidence type="ECO:0000256" key="2">
    <source>
        <dbReference type="ARBA" id="ARBA00022692"/>
    </source>
</evidence>
<dbReference type="InterPro" id="IPR027417">
    <property type="entry name" value="P-loop_NTPase"/>
</dbReference>
<dbReference type="PANTHER" id="PTHR24222:SF64">
    <property type="entry name" value="ABC TRANSPORTER B FAMILY MEMBER 26, CHLOROPLASTIC"/>
    <property type="match status" value="1"/>
</dbReference>
<dbReference type="OrthoDB" id="6500128at2759"/>
<dbReference type="Pfam" id="PF00664">
    <property type="entry name" value="ABC_membrane"/>
    <property type="match status" value="1"/>
</dbReference>
<dbReference type="InterPro" id="IPR036640">
    <property type="entry name" value="ABC1_TM_sf"/>
</dbReference>
<dbReference type="GO" id="GO:0005524">
    <property type="term" value="F:ATP binding"/>
    <property type="evidence" value="ECO:0007669"/>
    <property type="project" value="UniProtKB-KW"/>
</dbReference>
<accession>A0A835S102</accession>
<feature type="transmembrane region" description="Helical" evidence="7">
    <location>
        <begin position="132"/>
        <end position="160"/>
    </location>
</feature>
<organism evidence="10 11">
    <name type="scientific">Vanilla planifolia</name>
    <name type="common">Vanilla</name>
    <dbReference type="NCBI Taxonomy" id="51239"/>
    <lineage>
        <taxon>Eukaryota</taxon>
        <taxon>Viridiplantae</taxon>
        <taxon>Streptophyta</taxon>
        <taxon>Embryophyta</taxon>
        <taxon>Tracheophyta</taxon>
        <taxon>Spermatophyta</taxon>
        <taxon>Magnoliopsida</taxon>
        <taxon>Liliopsida</taxon>
        <taxon>Asparagales</taxon>
        <taxon>Orchidaceae</taxon>
        <taxon>Vanilloideae</taxon>
        <taxon>Vanilleae</taxon>
        <taxon>Vanilla</taxon>
    </lineage>
</organism>
<dbReference type="EMBL" id="JADCNM010000001">
    <property type="protein sequence ID" value="KAG0502235.1"/>
    <property type="molecule type" value="Genomic_DNA"/>
</dbReference>
<sequence length="555" mass="61790">MGDLSSVGFLSIASLAEVAVPHFLTASIFSAQSGQSAIFSKNIKIVVSLCLISGIFSGVRSCCFGIANMILVRRMRETLYSTLIFQDIAFFDAETIGDLTSRLGSDCQQVSRVIGNDFNLIFRNLLQGTGTLIFLFMISWPLALSMLLICAGLAVVMLFYGRFQKMLAKLMQDFTAGANEVSQETLSLIRTVRIYGTEGKEIERYMIWLERLWDLSLRQSVGYGFWSLSYNFFYHITQIVAVLVGGISIICGHMTPEQLTKFVLYAEWLIYSAWWVGDNWSSLMQSMGASEKPHVMLSQGANLHGKPSLEQLLPHGAGVLMGSWRKRQWGEYCPPRGIQMQELVGHIEFVDVSFCYPSRLMVPAVEHVNLSIQPNKILAIVGRSGSGKSTITNLLLGLYEPSNGEILVDGIPLGDLDIRWFRERIGFVGQEPPIFRMDVSSNIRYGCTRETTQEEVERAAEQALAHEFIHSLPNSYSTLVDSALLSGGQKQRIAIARAILRDPTILILDEATSALDAETEHYVKELLLSAGNASMEKKLSLSLLTGCQQYRLQIK</sequence>
<dbReference type="SMART" id="SM00382">
    <property type="entry name" value="AAA"/>
    <property type="match status" value="1"/>
</dbReference>
<feature type="transmembrane region" description="Helical" evidence="7">
    <location>
        <begin position="232"/>
        <end position="252"/>
    </location>
</feature>
<gene>
    <name evidence="10" type="ORF">HPP92_002307</name>
</gene>